<keyword evidence="6" id="KW-1185">Reference proteome</keyword>
<dbReference type="GO" id="GO:0034353">
    <property type="term" value="F:mRNA 5'-diphosphatase activity"/>
    <property type="evidence" value="ECO:0007669"/>
    <property type="project" value="TreeGrafter"/>
</dbReference>
<protein>
    <recommendedName>
        <fullName evidence="2">Decapping nuclease</fullName>
        <ecNumber evidence="2">3.6.1.-</ecNumber>
    </recommendedName>
</protein>
<dbReference type="GO" id="GO:0000166">
    <property type="term" value="F:nucleotide binding"/>
    <property type="evidence" value="ECO:0007669"/>
    <property type="project" value="UniProtKB-KW"/>
</dbReference>
<dbReference type="EC" id="3.6.1.-" evidence="2"/>
<dbReference type="GO" id="GO:0005829">
    <property type="term" value="C:cytosol"/>
    <property type="evidence" value="ECO:0007669"/>
    <property type="project" value="TreeGrafter"/>
</dbReference>
<dbReference type="GO" id="GO:0003723">
    <property type="term" value="F:RNA binding"/>
    <property type="evidence" value="ECO:0007669"/>
    <property type="project" value="UniProtKB-KW"/>
</dbReference>
<dbReference type="GO" id="GO:0110155">
    <property type="term" value="P:NAD-cap decapping"/>
    <property type="evidence" value="ECO:0007669"/>
    <property type="project" value="TreeGrafter"/>
</dbReference>
<dbReference type="GO" id="GO:0005634">
    <property type="term" value="C:nucleus"/>
    <property type="evidence" value="ECO:0007669"/>
    <property type="project" value="UniProtKB-SubCell"/>
</dbReference>
<dbReference type="PANTHER" id="PTHR12395:SF9">
    <property type="entry name" value="DECAPPING AND EXORIBONUCLEASE PROTEIN"/>
    <property type="match status" value="1"/>
</dbReference>
<evidence type="ECO:0000256" key="2">
    <source>
        <dbReference type="RuleBase" id="RU367113"/>
    </source>
</evidence>
<dbReference type="EMBL" id="JAZGQO010000014">
    <property type="protein sequence ID" value="KAK6171101.1"/>
    <property type="molecule type" value="Genomic_DNA"/>
</dbReference>
<keyword evidence="2" id="KW-0694">RNA-binding</keyword>
<keyword evidence="2" id="KW-0378">Hydrolase</keyword>
<keyword evidence="2" id="KW-0547">Nucleotide-binding</keyword>
<accession>A0AAN8PFE0</accession>
<feature type="domain" description="RAI1-like" evidence="4">
    <location>
        <begin position="58"/>
        <end position="397"/>
    </location>
</feature>
<comment type="caution">
    <text evidence="5">The sequence shown here is derived from an EMBL/GenBank/DDBJ whole genome shotgun (WGS) entry which is preliminary data.</text>
</comment>
<sequence length="405" mass="47620">MSDQKRKRAHGEEINELTERTKVKVARLHTEASKDPPSQSLSVKGPHQFDKDFPYFREPREVGSFSQDSNGHCHPDKRQLKYVVHYPNKSVNFNLRKGFKEMIKKDESKLEYIDDLLRWVISEPRAFVSKPIVNEGSGHEIKLSSLSTDFVCWRGLLTKLLCSPYENRDGWMIAVILFRGTYFLCDFETEEKKKQLAKVTERQEEMCYWGWKFEQYVTSDKEGGKPDTSRPVNNNEGFCSVVRSRLNNNSLVYGGEVDGIDNTIKHNNKYVEYKTTRQIESRNQDINFRRFKLIKWWAQSYLVGISKIVCGYRDDQGIVHSLDEFETQKIPDEAKDLYIPWKPNVCFNFLHQFLNFVKSAITTDNPKIVHILEWSPGHDVVCRRTEDEKYQFLPDWFINWEGWDG</sequence>
<evidence type="ECO:0000256" key="1">
    <source>
        <dbReference type="ARBA" id="ARBA00006562"/>
    </source>
</evidence>
<dbReference type="Pfam" id="PF08652">
    <property type="entry name" value="RAI1"/>
    <property type="match status" value="1"/>
</dbReference>
<comment type="subcellular location">
    <subcellularLocation>
        <location evidence="2">Nucleus</location>
    </subcellularLocation>
</comment>
<dbReference type="InterPro" id="IPR013961">
    <property type="entry name" value="RAI1"/>
</dbReference>
<dbReference type="Proteomes" id="UP001347796">
    <property type="component" value="Unassembled WGS sequence"/>
</dbReference>
<keyword evidence="2" id="KW-0539">Nucleus</keyword>
<comment type="similarity">
    <text evidence="1 2">Belongs to the DXO/Dom3Z family.</text>
</comment>
<dbReference type="InterPro" id="IPR039039">
    <property type="entry name" value="RAI1-like_fam"/>
</dbReference>
<evidence type="ECO:0000256" key="3">
    <source>
        <dbReference type="SAM" id="MobiDB-lite"/>
    </source>
</evidence>
<dbReference type="PANTHER" id="PTHR12395">
    <property type="entry name" value="DOM-3 RELATED"/>
    <property type="match status" value="1"/>
</dbReference>
<comment type="function">
    <text evidence="2">Decapping enzyme for NAD-capped RNAs: specifically hydrolyzes the nicotinamide adenine dinucleotide (NAD) cap from a subset of RNAs by removing the entire NAD moiety from the 5'-end of an NAD-capped RNA.</text>
</comment>
<reference evidence="5 6" key="1">
    <citation type="submission" date="2024-01" db="EMBL/GenBank/DDBJ databases">
        <title>The genome of the rayed Mediterranean limpet Patella caerulea (Linnaeus, 1758).</title>
        <authorList>
            <person name="Anh-Thu Weber A."/>
            <person name="Halstead-Nussloch G."/>
        </authorList>
    </citation>
    <scope>NUCLEOTIDE SEQUENCE [LARGE SCALE GENOMIC DNA]</scope>
    <source>
        <strain evidence="5">AATW-2023a</strain>
        <tissue evidence="5">Whole specimen</tissue>
    </source>
</reference>
<evidence type="ECO:0000313" key="6">
    <source>
        <dbReference type="Proteomes" id="UP001347796"/>
    </source>
</evidence>
<dbReference type="AlphaFoldDB" id="A0AAN8PFE0"/>
<gene>
    <name evidence="5" type="ORF">SNE40_019359</name>
</gene>
<proteinExistence type="inferred from homology"/>
<evidence type="ECO:0000259" key="4">
    <source>
        <dbReference type="Pfam" id="PF08652"/>
    </source>
</evidence>
<keyword evidence="2" id="KW-0479">Metal-binding</keyword>
<keyword evidence="2" id="KW-0540">Nuclease</keyword>
<comment type="cofactor">
    <cofactor evidence="2">
        <name>a divalent metal cation</name>
        <dbReference type="ChEBI" id="CHEBI:60240"/>
    </cofactor>
</comment>
<organism evidence="5 6">
    <name type="scientific">Patella caerulea</name>
    <name type="common">Rayed Mediterranean limpet</name>
    <dbReference type="NCBI Taxonomy" id="87958"/>
    <lineage>
        <taxon>Eukaryota</taxon>
        <taxon>Metazoa</taxon>
        <taxon>Spiralia</taxon>
        <taxon>Lophotrochozoa</taxon>
        <taxon>Mollusca</taxon>
        <taxon>Gastropoda</taxon>
        <taxon>Patellogastropoda</taxon>
        <taxon>Patelloidea</taxon>
        <taxon>Patellidae</taxon>
        <taxon>Patella</taxon>
    </lineage>
</organism>
<dbReference type="GO" id="GO:0000956">
    <property type="term" value="P:nuclear-transcribed mRNA catabolic process"/>
    <property type="evidence" value="ECO:0007669"/>
    <property type="project" value="TreeGrafter"/>
</dbReference>
<feature type="region of interest" description="Disordered" evidence="3">
    <location>
        <begin position="1"/>
        <end position="23"/>
    </location>
</feature>
<feature type="compositionally biased region" description="Basic and acidic residues" evidence="3">
    <location>
        <begin position="10"/>
        <end position="23"/>
    </location>
</feature>
<dbReference type="GO" id="GO:0004518">
    <property type="term" value="F:nuclease activity"/>
    <property type="evidence" value="ECO:0007669"/>
    <property type="project" value="UniProtKB-KW"/>
</dbReference>
<evidence type="ECO:0000313" key="5">
    <source>
        <dbReference type="EMBL" id="KAK6171101.1"/>
    </source>
</evidence>
<dbReference type="GO" id="GO:0046872">
    <property type="term" value="F:metal ion binding"/>
    <property type="evidence" value="ECO:0007669"/>
    <property type="project" value="UniProtKB-KW"/>
</dbReference>
<name>A0AAN8PFE0_PATCE</name>